<feature type="region of interest" description="Disordered" evidence="6">
    <location>
        <begin position="442"/>
        <end position="492"/>
    </location>
</feature>
<dbReference type="PROSITE" id="PS51900">
    <property type="entry name" value="CB"/>
    <property type="match status" value="1"/>
</dbReference>
<keyword evidence="4" id="KW-0233">DNA recombination</keyword>
<proteinExistence type="inferred from homology"/>
<dbReference type="GO" id="GO:0006310">
    <property type="term" value="P:DNA recombination"/>
    <property type="evidence" value="ECO:0007669"/>
    <property type="project" value="UniProtKB-KW"/>
</dbReference>
<dbReference type="Pfam" id="PF00589">
    <property type="entry name" value="Phage_integrase"/>
    <property type="match status" value="1"/>
</dbReference>
<evidence type="ECO:0000256" key="1">
    <source>
        <dbReference type="ARBA" id="ARBA00008857"/>
    </source>
</evidence>
<dbReference type="GO" id="GO:0015074">
    <property type="term" value="P:DNA integration"/>
    <property type="evidence" value="ECO:0007669"/>
    <property type="project" value="UniProtKB-KW"/>
</dbReference>
<evidence type="ECO:0000256" key="2">
    <source>
        <dbReference type="ARBA" id="ARBA00022908"/>
    </source>
</evidence>
<dbReference type="Gene3D" id="1.10.150.130">
    <property type="match status" value="1"/>
</dbReference>
<evidence type="ECO:0000259" key="8">
    <source>
        <dbReference type="PROSITE" id="PS51900"/>
    </source>
</evidence>
<evidence type="ECO:0008006" key="10">
    <source>
        <dbReference type="Google" id="ProtNLM"/>
    </source>
</evidence>
<accession>A0AB33JP32</accession>
<feature type="domain" description="Tyr recombinase" evidence="7">
    <location>
        <begin position="208"/>
        <end position="402"/>
    </location>
</feature>
<dbReference type="InterPro" id="IPR010998">
    <property type="entry name" value="Integrase_recombinase_N"/>
</dbReference>
<gene>
    <name evidence="9" type="ORF">KCMC57_13720</name>
</gene>
<dbReference type="CDD" id="cd01189">
    <property type="entry name" value="INT_ICEBs1_C_like"/>
    <property type="match status" value="1"/>
</dbReference>
<dbReference type="PROSITE" id="PS51898">
    <property type="entry name" value="TYR_RECOMBINASE"/>
    <property type="match status" value="1"/>
</dbReference>
<dbReference type="GO" id="GO:0003677">
    <property type="term" value="F:DNA binding"/>
    <property type="evidence" value="ECO:0007669"/>
    <property type="project" value="UniProtKB-UniRule"/>
</dbReference>
<evidence type="ECO:0000256" key="4">
    <source>
        <dbReference type="ARBA" id="ARBA00023172"/>
    </source>
</evidence>
<sequence>MEDPRARPSEAITMRCSPNPDYDRGRVYRRCGCRDDRRRQLGTNCPRLAADPHHGTWAFAVDTPPTDGHRRTIRRAGFPDEVEARIALRRFNEGLALCVITDPRQRTAEYLGDWLEEKELRLKATTMARYRTYVEQDLIPAFGTIPLIDLTRQHLSAFVTAQLRKGRGRVTVYRIMATLSSALGSAAYNGRLARNPARPPLLPRPASAPRHLWTEEQTARFLRFTHVTDPLYADLAELVIGSGIRRGEALALRWDDVHLTDRVFFVRATLSAVDNNQLLLTAPKTKGSRMWVALSDRVAQALDDRAGTRAFGSITDSGGYVFHRHGRPLHPKNVLDHFHRLCDKAGVPRIALHDLRHLTASFGLAAGVPLPVISKTLRHRTLSTTANVYADLTRFAARAAVDAVAWTLDNADRAILGQPVCHAQRPWRQHPRPHRQLPAYQQARTDELSTPWPMWPGDHPATTRLTQQQKEPAPGFPSTGSHNRLHSRDDRI</sequence>
<keyword evidence="2" id="KW-0229">DNA integration</keyword>
<reference evidence="9" key="1">
    <citation type="submission" date="2024-07" db="EMBL/GenBank/DDBJ databases">
        <title>Complete genome sequences of cellulolytic bacteria, Kitasatospora sp. CMC57 and Streptomyces sp. CMC78, isolated from Japanese agricultural soil.</title>
        <authorList>
            <person name="Hashimoto T."/>
            <person name="Ito M."/>
            <person name="Iwamoto M."/>
            <person name="Fukahori D."/>
            <person name="Shoda T."/>
            <person name="Sakoda M."/>
            <person name="Morohoshi T."/>
            <person name="Mitsuboshi M."/>
            <person name="Nishizawa T."/>
        </authorList>
    </citation>
    <scope>NUCLEOTIDE SEQUENCE</scope>
    <source>
        <strain evidence="9">CMC57</strain>
    </source>
</reference>
<evidence type="ECO:0000256" key="3">
    <source>
        <dbReference type="ARBA" id="ARBA00023125"/>
    </source>
</evidence>
<dbReference type="InterPro" id="IPR011010">
    <property type="entry name" value="DNA_brk_join_enz"/>
</dbReference>
<name>A0AB33JP32_9ACTN</name>
<dbReference type="Gene3D" id="1.10.443.10">
    <property type="entry name" value="Intergrase catalytic core"/>
    <property type="match status" value="1"/>
</dbReference>
<dbReference type="SUPFAM" id="SSF56349">
    <property type="entry name" value="DNA breaking-rejoining enzymes"/>
    <property type="match status" value="1"/>
</dbReference>
<evidence type="ECO:0000256" key="5">
    <source>
        <dbReference type="PROSITE-ProRule" id="PRU01248"/>
    </source>
</evidence>
<evidence type="ECO:0000259" key="7">
    <source>
        <dbReference type="PROSITE" id="PS51898"/>
    </source>
</evidence>
<comment type="similarity">
    <text evidence="1">Belongs to the 'phage' integrase family.</text>
</comment>
<keyword evidence="3 5" id="KW-0238">DNA-binding</keyword>
<dbReference type="PANTHER" id="PTHR30349">
    <property type="entry name" value="PHAGE INTEGRASE-RELATED"/>
    <property type="match status" value="1"/>
</dbReference>
<dbReference type="Pfam" id="PF14659">
    <property type="entry name" value="Phage_int_SAM_3"/>
    <property type="match status" value="1"/>
</dbReference>
<dbReference type="InterPro" id="IPR002104">
    <property type="entry name" value="Integrase_catalytic"/>
</dbReference>
<feature type="domain" description="Core-binding (CB)" evidence="8">
    <location>
        <begin position="105"/>
        <end position="187"/>
    </location>
</feature>
<dbReference type="InterPro" id="IPR013762">
    <property type="entry name" value="Integrase-like_cat_sf"/>
</dbReference>
<dbReference type="InterPro" id="IPR044068">
    <property type="entry name" value="CB"/>
</dbReference>
<dbReference type="InterPro" id="IPR004107">
    <property type="entry name" value="Integrase_SAM-like_N"/>
</dbReference>
<evidence type="ECO:0000256" key="6">
    <source>
        <dbReference type="SAM" id="MobiDB-lite"/>
    </source>
</evidence>
<evidence type="ECO:0000313" key="9">
    <source>
        <dbReference type="EMBL" id="BFP45004.1"/>
    </source>
</evidence>
<dbReference type="EMBL" id="AP035881">
    <property type="protein sequence ID" value="BFP45004.1"/>
    <property type="molecule type" value="Genomic_DNA"/>
</dbReference>
<organism evidence="9">
    <name type="scientific">Kitasatospora sp. CMC57</name>
    <dbReference type="NCBI Taxonomy" id="3231513"/>
    <lineage>
        <taxon>Bacteria</taxon>
        <taxon>Bacillati</taxon>
        <taxon>Actinomycetota</taxon>
        <taxon>Actinomycetes</taxon>
        <taxon>Kitasatosporales</taxon>
        <taxon>Streptomycetaceae</taxon>
        <taxon>Kitasatospora</taxon>
    </lineage>
</organism>
<dbReference type="InterPro" id="IPR050090">
    <property type="entry name" value="Tyrosine_recombinase_XerCD"/>
</dbReference>
<dbReference type="AlphaFoldDB" id="A0AB33JP32"/>
<dbReference type="PANTHER" id="PTHR30349:SF41">
    <property type="entry name" value="INTEGRASE_RECOMBINASE PROTEIN MJ0367-RELATED"/>
    <property type="match status" value="1"/>
</dbReference>
<protein>
    <recommendedName>
        <fullName evidence="10">Integrase</fullName>
    </recommendedName>
</protein>